<dbReference type="Pfam" id="PF13508">
    <property type="entry name" value="Acetyltransf_7"/>
    <property type="match status" value="1"/>
</dbReference>
<dbReference type="PANTHER" id="PTHR43877">
    <property type="entry name" value="AMINOALKYLPHOSPHONATE N-ACETYLTRANSFERASE-RELATED-RELATED"/>
    <property type="match status" value="1"/>
</dbReference>
<dbReference type="Gene3D" id="3.40.630.30">
    <property type="match status" value="1"/>
</dbReference>
<dbReference type="PROSITE" id="PS51186">
    <property type="entry name" value="GNAT"/>
    <property type="match status" value="1"/>
</dbReference>
<protein>
    <submittedName>
        <fullName evidence="4">GNAT family N-acetyltransferase</fullName>
        <ecNumber evidence="4">2.3.1.-</ecNumber>
    </submittedName>
</protein>
<feature type="domain" description="N-acetyltransferase" evidence="3">
    <location>
        <begin position="8"/>
        <end position="171"/>
    </location>
</feature>
<name>A0ABW3BL73_9ACTN</name>
<keyword evidence="1 4" id="KW-0808">Transferase</keyword>
<dbReference type="EMBL" id="JBHTHR010001137">
    <property type="protein sequence ID" value="MFD0803810.1"/>
    <property type="molecule type" value="Genomic_DNA"/>
</dbReference>
<evidence type="ECO:0000256" key="1">
    <source>
        <dbReference type="ARBA" id="ARBA00022679"/>
    </source>
</evidence>
<gene>
    <name evidence="4" type="ORF">ACFQZU_21165</name>
</gene>
<dbReference type="EC" id="2.3.1.-" evidence="4"/>
<comment type="caution">
    <text evidence="4">The sequence shown here is derived from an EMBL/GenBank/DDBJ whole genome shotgun (WGS) entry which is preliminary data.</text>
</comment>
<reference evidence="5" key="1">
    <citation type="journal article" date="2019" name="Int. J. Syst. Evol. Microbiol.">
        <title>The Global Catalogue of Microorganisms (GCM) 10K type strain sequencing project: providing services to taxonomists for standard genome sequencing and annotation.</title>
        <authorList>
            <consortium name="The Broad Institute Genomics Platform"/>
            <consortium name="The Broad Institute Genome Sequencing Center for Infectious Disease"/>
            <person name="Wu L."/>
            <person name="Ma J."/>
        </authorList>
    </citation>
    <scope>NUCLEOTIDE SEQUENCE [LARGE SCALE GENOMIC DNA]</scope>
    <source>
        <strain evidence="5">CCUG 63369</strain>
    </source>
</reference>
<dbReference type="InterPro" id="IPR050832">
    <property type="entry name" value="Bact_Acetyltransf"/>
</dbReference>
<evidence type="ECO:0000259" key="3">
    <source>
        <dbReference type="PROSITE" id="PS51186"/>
    </source>
</evidence>
<dbReference type="Proteomes" id="UP001596956">
    <property type="component" value="Unassembled WGS sequence"/>
</dbReference>
<organism evidence="4 5">
    <name type="scientific">Streptomonospora algeriensis</name>
    <dbReference type="NCBI Taxonomy" id="995084"/>
    <lineage>
        <taxon>Bacteria</taxon>
        <taxon>Bacillati</taxon>
        <taxon>Actinomycetota</taxon>
        <taxon>Actinomycetes</taxon>
        <taxon>Streptosporangiales</taxon>
        <taxon>Nocardiopsidaceae</taxon>
        <taxon>Streptomonospora</taxon>
    </lineage>
</organism>
<evidence type="ECO:0000313" key="5">
    <source>
        <dbReference type="Proteomes" id="UP001596956"/>
    </source>
</evidence>
<dbReference type="InterPro" id="IPR016181">
    <property type="entry name" value="Acyl_CoA_acyltransferase"/>
</dbReference>
<evidence type="ECO:0000313" key="4">
    <source>
        <dbReference type="EMBL" id="MFD0803810.1"/>
    </source>
</evidence>
<keyword evidence="2 4" id="KW-0012">Acyltransferase</keyword>
<sequence>MTADRGGTDFRDAGEDDVGMLVELVNSAYRGDVSRQGWTTEAMVLCGQRVDSGRIAELLAQPKTRVLVAEQAGRPVACCELADGGDGSAYFGMFAVQPDAQGGGLGRRVLAEAERIAAEELDSATMRMTVLRQRADLIAWYERRGYRRTGETVPFPYGDERFGLPKREDLVLEELAKPLRR</sequence>
<dbReference type="SUPFAM" id="SSF55729">
    <property type="entry name" value="Acyl-CoA N-acyltransferases (Nat)"/>
    <property type="match status" value="1"/>
</dbReference>
<dbReference type="InterPro" id="IPR000182">
    <property type="entry name" value="GNAT_dom"/>
</dbReference>
<dbReference type="CDD" id="cd04301">
    <property type="entry name" value="NAT_SF"/>
    <property type="match status" value="1"/>
</dbReference>
<proteinExistence type="predicted"/>
<keyword evidence="5" id="KW-1185">Reference proteome</keyword>
<evidence type="ECO:0000256" key="2">
    <source>
        <dbReference type="ARBA" id="ARBA00023315"/>
    </source>
</evidence>
<dbReference type="GO" id="GO:0016746">
    <property type="term" value="F:acyltransferase activity"/>
    <property type="evidence" value="ECO:0007669"/>
    <property type="project" value="UniProtKB-KW"/>
</dbReference>
<accession>A0ABW3BL73</accession>